<feature type="chain" id="PRO_5039065467" description="SHOCT domain-containing protein" evidence="1">
    <location>
        <begin position="30"/>
        <end position="176"/>
    </location>
</feature>
<keyword evidence="2" id="KW-0614">Plasmid</keyword>
<evidence type="ECO:0000313" key="3">
    <source>
        <dbReference type="Proteomes" id="UP000019591"/>
    </source>
</evidence>
<dbReference type="AlphaFoldDB" id="W8UAZ5"/>
<proteinExistence type="predicted"/>
<dbReference type="EMBL" id="CP007453">
    <property type="protein sequence ID" value="AHM57961.1"/>
    <property type="molecule type" value="Genomic_DNA"/>
</dbReference>
<evidence type="ECO:0008006" key="4">
    <source>
        <dbReference type="Google" id="ProtNLM"/>
    </source>
</evidence>
<dbReference type="RefSeq" id="WP_051489271.1">
    <property type="nucleotide sequence ID" value="NZ_CP007453.1"/>
</dbReference>
<feature type="signal peptide" evidence="1">
    <location>
        <begin position="1"/>
        <end position="29"/>
    </location>
</feature>
<dbReference type="KEGG" id="eac:EAL2_808p04580"/>
<sequence>MKFKTIDFKTKAVLGTVLAGLMLSSGAMAFAASDTSATEGSKAFSAAAAAMQKPDGMPGMGHGPGGHGRDRGLFGPDAESSLVALVSEDIISQTTADKIIALIEAEKSERQAEMEKVKDMTDDERKAYFGEKRSSSKKPAGMLEQLVEDGMLTKEKADALKTVFGEHGVKASKESN</sequence>
<gene>
    <name evidence="2" type="ORF">EAL2_808p04580</name>
</gene>
<accession>W8UAZ5</accession>
<keyword evidence="3" id="KW-1185">Reference proteome</keyword>
<dbReference type="Proteomes" id="UP000019591">
    <property type="component" value="Plasmid EAL2_808p"/>
</dbReference>
<dbReference type="eggNOG" id="ENOG50336PJ">
    <property type="taxonomic scope" value="Bacteria"/>
</dbReference>
<geneLocation type="plasmid" evidence="2 3">
    <name>EAL2_808p</name>
</geneLocation>
<dbReference type="OrthoDB" id="1738994at2"/>
<reference evidence="2 3" key="1">
    <citation type="journal article" date="2014" name="Genome Announc.">
        <title>Complete Genome Sequence of Amino Acid-Utilizing Eubacterium acidaminophilum al-2 (DSM 3953).</title>
        <authorList>
            <person name="Poehlein A."/>
            <person name="Andreesen J.R."/>
            <person name="Daniel R."/>
        </authorList>
    </citation>
    <scope>NUCLEOTIDE SEQUENCE [LARGE SCALE GENOMIC DNA]</scope>
    <source>
        <strain evidence="2 3">DSM 3953</strain>
        <plasmid evidence="3">Plasmid EAL2_808p</plasmid>
    </source>
</reference>
<dbReference type="PATRIC" id="fig|1286171.3.peg.2638"/>
<protein>
    <recommendedName>
        <fullName evidence="4">SHOCT domain-containing protein</fullName>
    </recommendedName>
</protein>
<dbReference type="HOGENOM" id="CLU_1522941_0_0_9"/>
<organism evidence="2 3">
    <name type="scientific">Peptoclostridium acidaminophilum DSM 3953</name>
    <dbReference type="NCBI Taxonomy" id="1286171"/>
    <lineage>
        <taxon>Bacteria</taxon>
        <taxon>Bacillati</taxon>
        <taxon>Bacillota</taxon>
        <taxon>Clostridia</taxon>
        <taxon>Peptostreptococcales</taxon>
        <taxon>Peptoclostridiaceae</taxon>
        <taxon>Peptoclostridium</taxon>
    </lineage>
</organism>
<evidence type="ECO:0000256" key="1">
    <source>
        <dbReference type="SAM" id="SignalP"/>
    </source>
</evidence>
<name>W8UAZ5_PEPAC</name>
<keyword evidence="1" id="KW-0732">Signal</keyword>
<evidence type="ECO:0000313" key="2">
    <source>
        <dbReference type="EMBL" id="AHM57961.1"/>
    </source>
</evidence>